<sequence length="172" mass="19710">MREAVTFISIIVGVLGFAIAVATFVNALIIRQVDLDSKRFDRTVGFIEEYNEKWREDIKGAVEKFNLLLADEESQLDSGTDDERLELIRLRAANTSGLVEAVHYLNLIGYMLTMNQYIYKDDLRQAIQSQLYRAFSAPKYLATVTSLRNLSSMKYLPKLFEEIGLEQAREDD</sequence>
<dbReference type="Proteomes" id="UP000051679">
    <property type="component" value="Unassembled WGS sequence"/>
</dbReference>
<keyword evidence="1" id="KW-1133">Transmembrane helix</keyword>
<name>A0A0R1ZL46_9LACO</name>
<evidence type="ECO:0000313" key="3">
    <source>
        <dbReference type="Proteomes" id="UP000051679"/>
    </source>
</evidence>
<dbReference type="PATRIC" id="fig|1291052.5.peg.1709"/>
<keyword evidence="3" id="KW-1185">Reference proteome</keyword>
<keyword evidence="1" id="KW-0472">Membrane</keyword>
<evidence type="ECO:0000313" key="2">
    <source>
        <dbReference type="EMBL" id="KRM55074.1"/>
    </source>
</evidence>
<organism evidence="2 3">
    <name type="scientific">Lacticaseibacillus sharpeae JCM 1186 = DSM 20505</name>
    <dbReference type="NCBI Taxonomy" id="1291052"/>
    <lineage>
        <taxon>Bacteria</taxon>
        <taxon>Bacillati</taxon>
        <taxon>Bacillota</taxon>
        <taxon>Bacilli</taxon>
        <taxon>Lactobacillales</taxon>
        <taxon>Lactobacillaceae</taxon>
        <taxon>Lacticaseibacillus</taxon>
    </lineage>
</organism>
<feature type="transmembrane region" description="Helical" evidence="1">
    <location>
        <begin position="6"/>
        <end position="30"/>
    </location>
</feature>
<dbReference type="STRING" id="1291052.FC18_GL001671"/>
<reference evidence="2 3" key="1">
    <citation type="journal article" date="2015" name="Genome Announc.">
        <title>Expanding the biotechnology potential of lactobacilli through comparative genomics of 213 strains and associated genera.</title>
        <authorList>
            <person name="Sun Z."/>
            <person name="Harris H.M."/>
            <person name="McCann A."/>
            <person name="Guo C."/>
            <person name="Argimon S."/>
            <person name="Zhang W."/>
            <person name="Yang X."/>
            <person name="Jeffery I.B."/>
            <person name="Cooney J.C."/>
            <person name="Kagawa T.F."/>
            <person name="Liu W."/>
            <person name="Song Y."/>
            <person name="Salvetti E."/>
            <person name="Wrobel A."/>
            <person name="Rasinkangas P."/>
            <person name="Parkhill J."/>
            <person name="Rea M.C."/>
            <person name="O'Sullivan O."/>
            <person name="Ritari J."/>
            <person name="Douillard F.P."/>
            <person name="Paul Ross R."/>
            <person name="Yang R."/>
            <person name="Briner A.E."/>
            <person name="Felis G.E."/>
            <person name="de Vos W.M."/>
            <person name="Barrangou R."/>
            <person name="Klaenhammer T.R."/>
            <person name="Caufield P.W."/>
            <person name="Cui Y."/>
            <person name="Zhang H."/>
            <person name="O'Toole P.W."/>
        </authorList>
    </citation>
    <scope>NUCLEOTIDE SEQUENCE [LARGE SCALE GENOMIC DNA]</scope>
    <source>
        <strain evidence="2 3">DSM 20505</strain>
    </source>
</reference>
<keyword evidence="1" id="KW-0812">Transmembrane</keyword>
<proteinExistence type="predicted"/>
<protein>
    <submittedName>
        <fullName evidence="2">Uncharacterized protein</fullName>
    </submittedName>
</protein>
<dbReference type="EMBL" id="AYYO01000036">
    <property type="protein sequence ID" value="KRM55074.1"/>
    <property type="molecule type" value="Genomic_DNA"/>
</dbReference>
<comment type="caution">
    <text evidence="2">The sequence shown here is derived from an EMBL/GenBank/DDBJ whole genome shotgun (WGS) entry which is preliminary data.</text>
</comment>
<dbReference type="AlphaFoldDB" id="A0A0R1ZL46"/>
<accession>A0A0R1ZL46</accession>
<gene>
    <name evidence="2" type="ORF">FC18_GL001671</name>
</gene>
<evidence type="ECO:0000256" key="1">
    <source>
        <dbReference type="SAM" id="Phobius"/>
    </source>
</evidence>